<comment type="caution">
    <text evidence="2">The sequence shown here is derived from an EMBL/GenBank/DDBJ whole genome shotgun (WGS) entry which is preliminary data.</text>
</comment>
<accession>A0A6A4T426</accession>
<feature type="region of interest" description="Disordered" evidence="1">
    <location>
        <begin position="101"/>
        <end position="123"/>
    </location>
</feature>
<dbReference type="EMBL" id="VEVO01000009">
    <property type="protein sequence ID" value="KAF0036922.1"/>
    <property type="molecule type" value="Genomic_DNA"/>
</dbReference>
<evidence type="ECO:0000313" key="3">
    <source>
        <dbReference type="Proteomes" id="UP000438429"/>
    </source>
</evidence>
<feature type="region of interest" description="Disordered" evidence="1">
    <location>
        <begin position="215"/>
        <end position="237"/>
    </location>
</feature>
<gene>
    <name evidence="2" type="ORF">F2P81_009796</name>
</gene>
<dbReference type="Proteomes" id="UP000438429">
    <property type="component" value="Unassembled WGS sequence"/>
</dbReference>
<dbReference type="AlphaFoldDB" id="A0A6A4T426"/>
<evidence type="ECO:0000313" key="2">
    <source>
        <dbReference type="EMBL" id="KAF0036922.1"/>
    </source>
</evidence>
<organism evidence="2 3">
    <name type="scientific">Scophthalmus maximus</name>
    <name type="common">Turbot</name>
    <name type="synonym">Psetta maxima</name>
    <dbReference type="NCBI Taxonomy" id="52904"/>
    <lineage>
        <taxon>Eukaryota</taxon>
        <taxon>Metazoa</taxon>
        <taxon>Chordata</taxon>
        <taxon>Craniata</taxon>
        <taxon>Vertebrata</taxon>
        <taxon>Euteleostomi</taxon>
        <taxon>Actinopterygii</taxon>
        <taxon>Neopterygii</taxon>
        <taxon>Teleostei</taxon>
        <taxon>Neoteleostei</taxon>
        <taxon>Acanthomorphata</taxon>
        <taxon>Carangaria</taxon>
        <taxon>Pleuronectiformes</taxon>
        <taxon>Pleuronectoidei</taxon>
        <taxon>Scophthalmidae</taxon>
        <taxon>Scophthalmus</taxon>
    </lineage>
</organism>
<feature type="compositionally biased region" description="Acidic residues" evidence="1">
    <location>
        <begin position="174"/>
        <end position="183"/>
    </location>
</feature>
<reference evidence="2 3" key="1">
    <citation type="submission" date="2019-06" db="EMBL/GenBank/DDBJ databases">
        <title>Draft genomes of female and male turbot (Scophthalmus maximus).</title>
        <authorList>
            <person name="Xu H."/>
            <person name="Xu X.-W."/>
            <person name="Shao C."/>
            <person name="Chen S."/>
        </authorList>
    </citation>
    <scope>NUCLEOTIDE SEQUENCE [LARGE SCALE GENOMIC DNA]</scope>
    <source>
        <strain evidence="2">Ysfricsl-2016a</strain>
        <tissue evidence="2">Blood</tissue>
    </source>
</reference>
<proteinExistence type="predicted"/>
<protein>
    <submittedName>
        <fullName evidence="2">Uncharacterized protein</fullName>
    </submittedName>
</protein>
<sequence>MTPSSSSGGEACGLRLNLVLLGRVRGRRRALVVFLGRRHFEGSAGSVDETSSGLKSDVWSSWPFVPLLFDSDEYVVSVFYHEPRMWTEAFFESGDVQARRRLQGSEATTGSETEGHKRAETFRPSLRPDNPRVCCCLSETHRASDGIQTKSHIFTSCPPNEKGMNVTLSHPPDDGEDDDDDDTGSGIHEAVVFEACWETVACGRKINGRGLAAQCDPVRNASHPSAPTSPRLWAEQT</sequence>
<name>A0A6A4T426_SCOMX</name>
<feature type="region of interest" description="Disordered" evidence="1">
    <location>
        <begin position="156"/>
        <end position="185"/>
    </location>
</feature>
<evidence type="ECO:0000256" key="1">
    <source>
        <dbReference type="SAM" id="MobiDB-lite"/>
    </source>
</evidence>